<comment type="caution">
    <text evidence="1">The sequence shown here is derived from an EMBL/GenBank/DDBJ whole genome shotgun (WGS) entry which is preliminary data.</text>
</comment>
<organism evidence="1 2">
    <name type="scientific">Mauremys mutica</name>
    <name type="common">yellowpond turtle</name>
    <dbReference type="NCBI Taxonomy" id="74926"/>
    <lineage>
        <taxon>Eukaryota</taxon>
        <taxon>Metazoa</taxon>
        <taxon>Chordata</taxon>
        <taxon>Craniata</taxon>
        <taxon>Vertebrata</taxon>
        <taxon>Euteleostomi</taxon>
        <taxon>Archelosauria</taxon>
        <taxon>Testudinata</taxon>
        <taxon>Testudines</taxon>
        <taxon>Cryptodira</taxon>
        <taxon>Durocryptodira</taxon>
        <taxon>Testudinoidea</taxon>
        <taxon>Geoemydidae</taxon>
        <taxon>Geoemydinae</taxon>
        <taxon>Mauremys</taxon>
    </lineage>
</organism>
<gene>
    <name evidence="1" type="ORF">KIL84_013308</name>
</gene>
<accession>A0A9D4ARZ7</accession>
<reference evidence="1" key="1">
    <citation type="submission" date="2021-09" db="EMBL/GenBank/DDBJ databases">
        <title>The genome of Mauremys mutica provides insights into the evolution of semi-aquatic lifestyle.</title>
        <authorList>
            <person name="Gong S."/>
            <person name="Gao Y."/>
        </authorList>
    </citation>
    <scope>NUCLEOTIDE SEQUENCE</scope>
    <source>
        <strain evidence="1">MM-2020</strain>
        <tissue evidence="1">Muscle</tissue>
    </source>
</reference>
<evidence type="ECO:0000313" key="1">
    <source>
        <dbReference type="EMBL" id="KAH1168718.1"/>
    </source>
</evidence>
<proteinExistence type="predicted"/>
<keyword evidence="2" id="KW-1185">Reference proteome</keyword>
<dbReference type="EMBL" id="JAHDVG010000485">
    <property type="protein sequence ID" value="KAH1168718.1"/>
    <property type="molecule type" value="Genomic_DNA"/>
</dbReference>
<name>A0A9D4ARZ7_9SAUR</name>
<protein>
    <submittedName>
        <fullName evidence="1">Uncharacterized protein</fullName>
    </submittedName>
</protein>
<sequence>MRLWYSVFCFLSGPCALKLSRMCNLLSLIREKTPPQKGDYMDYLVKIKVLGGLLLSAAVFGIHFKVGLEYLSELESYMWQGNKNAIQVVIICKGRPLCLLVCCATRGCRKHFT</sequence>
<evidence type="ECO:0000313" key="2">
    <source>
        <dbReference type="Proteomes" id="UP000827986"/>
    </source>
</evidence>
<dbReference type="Proteomes" id="UP000827986">
    <property type="component" value="Unassembled WGS sequence"/>
</dbReference>
<dbReference type="AlphaFoldDB" id="A0A9D4ARZ7"/>